<dbReference type="SUPFAM" id="SSF48452">
    <property type="entry name" value="TPR-like"/>
    <property type="match status" value="2"/>
</dbReference>
<reference evidence="2 3" key="1">
    <citation type="submission" date="2020-03" db="EMBL/GenBank/DDBJ databases">
        <title>Sequencing the genomes of 1000 actinobacteria strains.</title>
        <authorList>
            <person name="Klenk H.-P."/>
        </authorList>
    </citation>
    <scope>NUCLEOTIDE SEQUENCE [LARGE SCALE GENOMIC DNA]</scope>
    <source>
        <strain evidence="2 3">DSM 45685</strain>
    </source>
</reference>
<comment type="caution">
    <text evidence="2">The sequence shown here is derived from an EMBL/GenBank/DDBJ whole genome shotgun (WGS) entry which is preliminary data.</text>
</comment>
<keyword evidence="3" id="KW-1185">Reference proteome</keyword>
<accession>A0A7X5ZNM0</accession>
<feature type="domain" description="HTH cro/C1-type" evidence="1">
    <location>
        <begin position="1"/>
        <end position="45"/>
    </location>
</feature>
<dbReference type="AlphaFoldDB" id="A0A7X5ZNM0"/>
<evidence type="ECO:0000259" key="1">
    <source>
        <dbReference type="PROSITE" id="PS50943"/>
    </source>
</evidence>
<dbReference type="SMART" id="SM00028">
    <property type="entry name" value="TPR"/>
    <property type="match status" value="4"/>
</dbReference>
<dbReference type="InterPro" id="IPR011990">
    <property type="entry name" value="TPR-like_helical_dom_sf"/>
</dbReference>
<protein>
    <submittedName>
        <fullName evidence="2">Tetratricopeptide (TPR) repeat protein/transcriptional regulator with XRE-family HTH domain</fullName>
    </submittedName>
</protein>
<dbReference type="Proteomes" id="UP000545493">
    <property type="component" value="Unassembled WGS sequence"/>
</dbReference>
<organism evidence="2 3">
    <name type="scientific">Saccharomonospora amisosensis</name>
    <dbReference type="NCBI Taxonomy" id="1128677"/>
    <lineage>
        <taxon>Bacteria</taxon>
        <taxon>Bacillati</taxon>
        <taxon>Actinomycetota</taxon>
        <taxon>Actinomycetes</taxon>
        <taxon>Pseudonocardiales</taxon>
        <taxon>Pseudonocardiaceae</taxon>
        <taxon>Saccharomonospora</taxon>
    </lineage>
</organism>
<gene>
    <name evidence="2" type="ORF">FHU38_000118</name>
</gene>
<name>A0A7X5ZNM0_9PSEU</name>
<proteinExistence type="predicted"/>
<dbReference type="Pfam" id="PF13424">
    <property type="entry name" value="TPR_12"/>
    <property type="match status" value="1"/>
</dbReference>
<dbReference type="Gene3D" id="1.25.40.10">
    <property type="entry name" value="Tetratricopeptide repeat domain"/>
    <property type="match status" value="1"/>
</dbReference>
<dbReference type="SUPFAM" id="SSF52540">
    <property type="entry name" value="P-loop containing nucleoside triphosphate hydrolases"/>
    <property type="match status" value="1"/>
</dbReference>
<dbReference type="PANTHER" id="PTHR47691">
    <property type="entry name" value="REGULATOR-RELATED"/>
    <property type="match status" value="1"/>
</dbReference>
<sequence length="741" mass="81250">MTLEDVAAKANYSPSYLSKMMHGRRRLLPAVVSKIDKVLDADGELERIALFQDADRVAPPRPRQLPPAAAEFVGREDYLRQLDDALIAHDQPGVALTVVIEGGFWVGKTELALRWAARVERRFDGGCLYADMRGLAPGVPADPGEVLDAFLRALGAGSEALRGTLADRAARYRSLLAQRPALVVLDNVAGYEQIQHLLPGAGSAVVITSREHQSTLLLRSGGLHLELAPLSPDEALTLLRRRLGDARVNADQAAAEAMVRRCGRLPAAVLIAAEHIRERRHGSLSELADRLATTEGRLNLFSSSDPTTNIHSVLDVSYLALPPQERRVFRLLGVSPAHLASAESTAALTGLNVAAARDTLGVLRHAHLLDNAQAGRMRMNHLLRAYASQRAIDEEPPSEVERAHDRVLRWYIATAWNASNALAPHWSGPALAPEDGGDIEPLKFTDSGYDGAVAWCEDEVQTAIDIARHVRSRAAGDAVWLLPTLFLPYFYLTKNWGTWLTAATESLAAARRLDSQRGIAWCLHSLGWAQHELGRTDEAVTNLREALRLRTELGHTDRERGWTAFSLGAAYLAQALHQEAQDCFAMADTLFAAQTFDFGLAFTRAVLARLHHASGDTASATRAAMQALNHAQKVPSPPVLSLAHHHYGLLLLQQRQHRIALTHLDTALKLRRAGRERWGEAETLIARAETLAALGEPERARDSYREAATILETLHDPRALDIHLRIATLNARLRDSDDLVV</sequence>
<dbReference type="InterPro" id="IPR001387">
    <property type="entry name" value="Cro/C1-type_HTH"/>
</dbReference>
<dbReference type="CDD" id="cd00093">
    <property type="entry name" value="HTH_XRE"/>
    <property type="match status" value="1"/>
</dbReference>
<dbReference type="PANTHER" id="PTHR47691:SF3">
    <property type="entry name" value="HTH-TYPE TRANSCRIPTIONAL REGULATOR RV0890C-RELATED"/>
    <property type="match status" value="1"/>
</dbReference>
<evidence type="ECO:0000313" key="2">
    <source>
        <dbReference type="EMBL" id="NIJ09774.1"/>
    </source>
</evidence>
<dbReference type="PROSITE" id="PS50943">
    <property type="entry name" value="HTH_CROC1"/>
    <property type="match status" value="1"/>
</dbReference>
<evidence type="ECO:0000313" key="3">
    <source>
        <dbReference type="Proteomes" id="UP000545493"/>
    </source>
</evidence>
<dbReference type="EMBL" id="JAAOYM010000001">
    <property type="protein sequence ID" value="NIJ09774.1"/>
    <property type="molecule type" value="Genomic_DNA"/>
</dbReference>
<dbReference type="Pfam" id="PF13560">
    <property type="entry name" value="HTH_31"/>
    <property type="match status" value="1"/>
</dbReference>
<dbReference type="InterPro" id="IPR019734">
    <property type="entry name" value="TPR_rpt"/>
</dbReference>
<dbReference type="InterPro" id="IPR027417">
    <property type="entry name" value="P-loop_NTPase"/>
</dbReference>
<dbReference type="GO" id="GO:0043531">
    <property type="term" value="F:ADP binding"/>
    <property type="evidence" value="ECO:0007669"/>
    <property type="project" value="InterPro"/>
</dbReference>
<dbReference type="Gene3D" id="3.40.50.300">
    <property type="entry name" value="P-loop containing nucleotide triphosphate hydrolases"/>
    <property type="match status" value="1"/>
</dbReference>